<dbReference type="AlphaFoldDB" id="A0A4R4VTB6"/>
<comment type="caution">
    <text evidence="11">The sequence shown here is derived from an EMBL/GenBank/DDBJ whole genome shotgun (WGS) entry which is preliminary data.</text>
</comment>
<feature type="transmembrane region" description="Helical" evidence="9">
    <location>
        <begin position="132"/>
        <end position="153"/>
    </location>
</feature>
<accession>A0A4R4VTB6</accession>
<evidence type="ECO:0000256" key="1">
    <source>
        <dbReference type="ARBA" id="ARBA00004429"/>
    </source>
</evidence>
<dbReference type="GO" id="GO:0005886">
    <property type="term" value="C:plasma membrane"/>
    <property type="evidence" value="ECO:0007669"/>
    <property type="project" value="UniProtKB-SubCell"/>
</dbReference>
<evidence type="ECO:0000256" key="9">
    <source>
        <dbReference type="SAM" id="Phobius"/>
    </source>
</evidence>
<dbReference type="Proteomes" id="UP000295674">
    <property type="component" value="Unassembled WGS sequence"/>
</dbReference>
<feature type="transmembrane region" description="Helical" evidence="9">
    <location>
        <begin position="47"/>
        <end position="69"/>
    </location>
</feature>
<keyword evidence="12" id="KW-1185">Reference proteome</keyword>
<dbReference type="GO" id="GO:0022857">
    <property type="term" value="F:transmembrane transporter activity"/>
    <property type="evidence" value="ECO:0007669"/>
    <property type="project" value="TreeGrafter"/>
</dbReference>
<feature type="domain" description="Tripartite ATP-independent periplasmic transporters DctQ component" evidence="10">
    <location>
        <begin position="27"/>
        <end position="151"/>
    </location>
</feature>
<dbReference type="OrthoDB" id="4250245at2"/>
<feature type="transmembrane region" description="Helical" evidence="9">
    <location>
        <begin position="16"/>
        <end position="41"/>
    </location>
</feature>
<comment type="subcellular location">
    <subcellularLocation>
        <location evidence="1">Cell inner membrane</location>
        <topology evidence="1">Multi-pass membrane protein</topology>
    </subcellularLocation>
</comment>
<dbReference type="PANTHER" id="PTHR35011">
    <property type="entry name" value="2,3-DIKETO-L-GULONATE TRAP TRANSPORTER SMALL PERMEASE PROTEIN YIAM"/>
    <property type="match status" value="1"/>
</dbReference>
<dbReference type="EMBL" id="SMKS01000016">
    <property type="protein sequence ID" value="TDD06503.1"/>
    <property type="molecule type" value="Genomic_DNA"/>
</dbReference>
<dbReference type="InterPro" id="IPR007387">
    <property type="entry name" value="TRAP_DctQ"/>
</dbReference>
<keyword evidence="6 9" id="KW-1133">Transmembrane helix</keyword>
<evidence type="ECO:0000313" key="11">
    <source>
        <dbReference type="EMBL" id="TDD06503.1"/>
    </source>
</evidence>
<keyword evidence="7 9" id="KW-0472">Membrane</keyword>
<feature type="transmembrane region" description="Helical" evidence="9">
    <location>
        <begin position="90"/>
        <end position="112"/>
    </location>
</feature>
<evidence type="ECO:0000256" key="5">
    <source>
        <dbReference type="ARBA" id="ARBA00022692"/>
    </source>
</evidence>
<dbReference type="InterPro" id="IPR055348">
    <property type="entry name" value="DctQ"/>
</dbReference>
<dbReference type="RefSeq" id="WP_132674154.1">
    <property type="nucleotide sequence ID" value="NZ_SMKS01000016.1"/>
</dbReference>
<dbReference type="PANTHER" id="PTHR35011:SF10">
    <property type="entry name" value="TRAP TRANSPORTER SMALL PERMEASE PROTEIN"/>
    <property type="match status" value="1"/>
</dbReference>
<evidence type="ECO:0000256" key="4">
    <source>
        <dbReference type="ARBA" id="ARBA00022519"/>
    </source>
</evidence>
<gene>
    <name evidence="11" type="ORF">E1181_12210</name>
</gene>
<evidence type="ECO:0000313" key="12">
    <source>
        <dbReference type="Proteomes" id="UP000295674"/>
    </source>
</evidence>
<evidence type="ECO:0000259" key="10">
    <source>
        <dbReference type="Pfam" id="PF04290"/>
    </source>
</evidence>
<evidence type="ECO:0000256" key="2">
    <source>
        <dbReference type="ARBA" id="ARBA00022448"/>
    </source>
</evidence>
<keyword evidence="3" id="KW-1003">Cell membrane</keyword>
<evidence type="ECO:0000256" key="8">
    <source>
        <dbReference type="ARBA" id="ARBA00038436"/>
    </source>
</evidence>
<protein>
    <submittedName>
        <fullName evidence="11">TRAP transporter small permease</fullName>
    </submittedName>
</protein>
<proteinExistence type="inferred from homology"/>
<sequence length="180" mass="18739">MLNHLRRIVLIGTRSMAVLAMITVGLMMLSISYDVIARYAFRAPTDWAYPLNSSAVLAVTVLAVPHLYATGHHISMDLVHRSLPPTLRKVADAVTTTAAALLGLVLAVTGFRSMVLSYGHGLTGSGTFSVPLWIPDLILGAAGAFLLLVALLFPPHAEPELAATAAGAAGADTAQDGANA</sequence>
<evidence type="ECO:0000256" key="3">
    <source>
        <dbReference type="ARBA" id="ARBA00022475"/>
    </source>
</evidence>
<reference evidence="11 12" key="1">
    <citation type="submission" date="2019-03" db="EMBL/GenBank/DDBJ databases">
        <title>Draft genome sequences of novel Actinobacteria.</title>
        <authorList>
            <person name="Sahin N."/>
            <person name="Ay H."/>
            <person name="Saygin H."/>
        </authorList>
    </citation>
    <scope>NUCLEOTIDE SEQUENCE [LARGE SCALE GENOMIC DNA]</scope>
    <source>
        <strain evidence="11 12">16K309</strain>
    </source>
</reference>
<comment type="similarity">
    <text evidence="8">Belongs to the TRAP transporter small permease family.</text>
</comment>
<dbReference type="GO" id="GO:0015740">
    <property type="term" value="P:C4-dicarboxylate transport"/>
    <property type="evidence" value="ECO:0007669"/>
    <property type="project" value="TreeGrafter"/>
</dbReference>
<evidence type="ECO:0000256" key="7">
    <source>
        <dbReference type="ARBA" id="ARBA00023136"/>
    </source>
</evidence>
<dbReference type="Pfam" id="PF04290">
    <property type="entry name" value="DctQ"/>
    <property type="match status" value="1"/>
</dbReference>
<organism evidence="11 12">
    <name type="scientific">Saccharopolyspora terrae</name>
    <dbReference type="NCBI Taxonomy" id="2530384"/>
    <lineage>
        <taxon>Bacteria</taxon>
        <taxon>Bacillati</taxon>
        <taxon>Actinomycetota</taxon>
        <taxon>Actinomycetes</taxon>
        <taxon>Pseudonocardiales</taxon>
        <taxon>Pseudonocardiaceae</taxon>
        <taxon>Saccharopolyspora</taxon>
    </lineage>
</organism>
<keyword evidence="5 9" id="KW-0812">Transmembrane</keyword>
<keyword evidence="2" id="KW-0813">Transport</keyword>
<evidence type="ECO:0000256" key="6">
    <source>
        <dbReference type="ARBA" id="ARBA00022989"/>
    </source>
</evidence>
<keyword evidence="4" id="KW-0997">Cell inner membrane</keyword>
<name>A0A4R4VTB6_9PSEU</name>